<feature type="binding site" evidence="5">
    <location>
        <position position="162"/>
    </location>
    <ligand>
        <name>substrate</name>
    </ligand>
</feature>
<dbReference type="AlphaFoldDB" id="A0A3D8ISA8"/>
<dbReference type="InterPro" id="IPR029062">
    <property type="entry name" value="Class_I_gatase-like"/>
</dbReference>
<dbReference type="PIRSF" id="PIRSF000450">
    <property type="entry name" value="H_ser_succinyltr"/>
    <property type="match status" value="1"/>
</dbReference>
<feature type="site" description="Important for substrate specificity" evidence="5">
    <location>
        <position position="190"/>
    </location>
</feature>
<comment type="pathway">
    <text evidence="5">Amino-acid biosynthesis; L-methionine biosynthesis via de novo pathway; O-acetyl-L-homoserine from L-homoserine: step 1/1.</text>
</comment>
<dbReference type="InterPro" id="IPR005697">
    <property type="entry name" value="HST_MetA"/>
</dbReference>
<feature type="active site" description="Acyl-thioester intermediate" evidence="5 6">
    <location>
        <position position="141"/>
    </location>
</feature>
<comment type="catalytic activity">
    <reaction evidence="5">
        <text>L-homoserine + acetyl-CoA = O-acetyl-L-homoserine + CoA</text>
        <dbReference type="Rhea" id="RHEA:13701"/>
        <dbReference type="ChEBI" id="CHEBI:57287"/>
        <dbReference type="ChEBI" id="CHEBI:57288"/>
        <dbReference type="ChEBI" id="CHEBI:57476"/>
        <dbReference type="ChEBI" id="CHEBI:57716"/>
        <dbReference type="EC" id="2.3.1.31"/>
    </reaction>
</comment>
<feature type="binding site" evidence="5">
    <location>
        <position position="245"/>
    </location>
    <ligand>
        <name>substrate</name>
    </ligand>
</feature>
<name>A0A3D8ISA8_9HELI</name>
<feature type="active site" evidence="5">
    <location>
        <position position="233"/>
    </location>
</feature>
<feature type="active site" description="Proton acceptor" evidence="5">
    <location>
        <position position="231"/>
    </location>
</feature>
<dbReference type="GO" id="GO:0019281">
    <property type="term" value="P:L-methionine biosynthetic process from homoserine via O-succinyl-L-homoserine and cystathionine"/>
    <property type="evidence" value="ECO:0007669"/>
    <property type="project" value="InterPro"/>
</dbReference>
<feature type="site" description="Important for acyl-CoA specificity" evidence="5">
    <location>
        <position position="110"/>
    </location>
</feature>
<evidence type="ECO:0000256" key="5">
    <source>
        <dbReference type="HAMAP-Rule" id="MF_00295"/>
    </source>
</evidence>
<evidence type="ECO:0000256" key="1">
    <source>
        <dbReference type="ARBA" id="ARBA00022490"/>
    </source>
</evidence>
<dbReference type="Gene3D" id="3.40.50.880">
    <property type="match status" value="1"/>
</dbReference>
<dbReference type="Proteomes" id="UP000256514">
    <property type="component" value="Unassembled WGS sequence"/>
</dbReference>
<evidence type="ECO:0000256" key="6">
    <source>
        <dbReference type="PIRSR" id="PIRSR000450-1"/>
    </source>
</evidence>
<dbReference type="PANTHER" id="PTHR20919:SF0">
    <property type="entry name" value="HOMOSERINE O-SUCCINYLTRANSFERASE"/>
    <property type="match status" value="1"/>
</dbReference>
<keyword evidence="8" id="KW-1185">Reference proteome</keyword>
<dbReference type="EMBL" id="NXLT01000002">
    <property type="protein sequence ID" value="RDU67870.1"/>
    <property type="molecule type" value="Genomic_DNA"/>
</dbReference>
<dbReference type="PANTHER" id="PTHR20919">
    <property type="entry name" value="HOMOSERINE O-SUCCINYLTRANSFERASE"/>
    <property type="match status" value="1"/>
</dbReference>
<dbReference type="HAMAP" id="MF_00295">
    <property type="entry name" value="MetA_acyltransf"/>
    <property type="match status" value="1"/>
</dbReference>
<dbReference type="CDD" id="cd03131">
    <property type="entry name" value="GATase1_HTS"/>
    <property type="match status" value="1"/>
</dbReference>
<comment type="caution">
    <text evidence="5">Lacks conserved residue(s) required for the propagation of feature annotation.</text>
</comment>
<dbReference type="EC" id="2.3.1.31" evidence="5"/>
<proteinExistence type="inferred from homology"/>
<organism evidence="7 8">
    <name type="scientific">Helicobacter equorum</name>
    <dbReference type="NCBI Taxonomy" id="361872"/>
    <lineage>
        <taxon>Bacteria</taxon>
        <taxon>Pseudomonadati</taxon>
        <taxon>Campylobacterota</taxon>
        <taxon>Epsilonproteobacteria</taxon>
        <taxon>Campylobacterales</taxon>
        <taxon>Helicobacteraceae</taxon>
        <taxon>Helicobacter</taxon>
    </lineage>
</organism>
<keyword evidence="1 5" id="KW-0963">Cytoplasm</keyword>
<dbReference type="RefSeq" id="WP_115570686.1">
    <property type="nucleotide sequence ID" value="NZ_NXLT01000002.1"/>
</dbReference>
<dbReference type="OrthoDB" id="9772423at2"/>
<comment type="function">
    <text evidence="5">Transfers an acetyl group from acetyl-CoA to L-homoserine, forming acetyl-L-homoserine.</text>
</comment>
<dbReference type="NCBIfam" id="TIGR01001">
    <property type="entry name" value="metA"/>
    <property type="match status" value="1"/>
</dbReference>
<evidence type="ECO:0000256" key="3">
    <source>
        <dbReference type="ARBA" id="ARBA00022679"/>
    </source>
</evidence>
<reference evidence="7 8" key="1">
    <citation type="submission" date="2018-04" db="EMBL/GenBank/DDBJ databases">
        <title>Novel Campyloabacter and Helicobacter Species and Strains.</title>
        <authorList>
            <person name="Mannion A.J."/>
            <person name="Shen Z."/>
            <person name="Fox J.G."/>
        </authorList>
    </citation>
    <scope>NUCLEOTIDE SEQUENCE [LARGE SCALE GENOMIC DNA]</scope>
    <source>
        <strain evidence="7 8">MIT 12-6600</strain>
    </source>
</reference>
<keyword evidence="2 5" id="KW-0028">Amino-acid biosynthesis</keyword>
<gene>
    <name evidence="7" type="primary">metA</name>
    <name evidence="5" type="synonym">metAA</name>
    <name evidence="7" type="ORF">CQA54_02795</name>
</gene>
<comment type="subcellular location">
    <subcellularLocation>
        <location evidence="5">Cytoplasm</location>
    </subcellularLocation>
</comment>
<keyword evidence="4 5" id="KW-0012">Acyltransferase</keyword>
<evidence type="ECO:0000313" key="8">
    <source>
        <dbReference type="Proteomes" id="UP000256514"/>
    </source>
</evidence>
<protein>
    <recommendedName>
        <fullName evidence="5">Homoserine O-acetyltransferase</fullName>
        <shortName evidence="5">HAT</shortName>
        <ecNumber evidence="5">2.3.1.31</ecNumber>
    </recommendedName>
    <alternativeName>
        <fullName evidence="5">Homoserine transacetylase</fullName>
        <shortName evidence="5">HTA</shortName>
    </alternativeName>
</protein>
<dbReference type="GO" id="GO:0005737">
    <property type="term" value="C:cytoplasm"/>
    <property type="evidence" value="ECO:0007669"/>
    <property type="project" value="UniProtKB-SubCell"/>
</dbReference>
<dbReference type="UniPathway" id="UPA00051">
    <property type="reaction ID" value="UER00074"/>
</dbReference>
<dbReference type="InterPro" id="IPR033752">
    <property type="entry name" value="MetA_family"/>
</dbReference>
<evidence type="ECO:0000256" key="4">
    <source>
        <dbReference type="ARBA" id="ARBA00023315"/>
    </source>
</evidence>
<feature type="binding site" evidence="5">
    <location>
        <position position="190"/>
    </location>
    <ligand>
        <name>substrate</name>
    </ligand>
</feature>
<evidence type="ECO:0000256" key="2">
    <source>
        <dbReference type="ARBA" id="ARBA00022605"/>
    </source>
</evidence>
<sequence length="294" mass="33515">MPLVLSEDIPAYSFLKNNAFIMGVDRATHQDIRPQEVLLINLMPTKIETECQILSLLANSPLQVNITLLATSSYVGKNTPKSHLDKFYVNFSDILGRRFDGAIVTGAPIEQMPFEEVKYWQELVEIMDYLRSHCTSTLYLCWGAMAGLYHFHNIAKTSLDKKLFGVFDHRIVQADLLLTGLDDVVRIPHSRYSGINETQVQQTKELKILLAGEESGISVLKDSQDVFVLGHLEYVRETLQQEYIRDQNKGVAIDAPQHYYDANGNIVWSWRSSASMFFANWLNFSVYQVTPFVL</sequence>
<dbReference type="GO" id="GO:0008899">
    <property type="term" value="F:homoserine O-succinyltransferase activity"/>
    <property type="evidence" value="ECO:0007669"/>
    <property type="project" value="UniProtKB-UniRule"/>
</dbReference>
<evidence type="ECO:0000313" key="7">
    <source>
        <dbReference type="EMBL" id="RDU67870.1"/>
    </source>
</evidence>
<keyword evidence="5" id="KW-0486">Methionine biosynthesis</keyword>
<comment type="similarity">
    <text evidence="5">Belongs to the MetA family.</text>
</comment>
<accession>A0A3D8ISA8</accession>
<dbReference type="Pfam" id="PF04204">
    <property type="entry name" value="HTS"/>
    <property type="match status" value="1"/>
</dbReference>
<dbReference type="SUPFAM" id="SSF52317">
    <property type="entry name" value="Class I glutamine amidotransferase-like"/>
    <property type="match status" value="1"/>
</dbReference>
<comment type="caution">
    <text evidence="7">The sequence shown here is derived from an EMBL/GenBank/DDBJ whole genome shotgun (WGS) entry which is preliminary data.</text>
</comment>
<dbReference type="GO" id="GO:0004414">
    <property type="term" value="F:homoserine O-acetyltransferase activity"/>
    <property type="evidence" value="ECO:0007669"/>
    <property type="project" value="UniProtKB-EC"/>
</dbReference>
<keyword evidence="3 5" id="KW-0808">Transferase</keyword>